<evidence type="ECO:0000313" key="2">
    <source>
        <dbReference type="Proteomes" id="UP000197007"/>
    </source>
</evidence>
<dbReference type="EMBL" id="CP022022">
    <property type="protein sequence ID" value="ASF43365.1"/>
    <property type="molecule type" value="Genomic_DNA"/>
</dbReference>
<organism evidence="1 2">
    <name type="scientific">Capnocytophaga endodontalis</name>
    <dbReference type="NCBI Taxonomy" id="2708117"/>
    <lineage>
        <taxon>Bacteria</taxon>
        <taxon>Pseudomonadati</taxon>
        <taxon>Bacteroidota</taxon>
        <taxon>Flavobacteriia</taxon>
        <taxon>Flavobacteriales</taxon>
        <taxon>Flavobacteriaceae</taxon>
        <taxon>Capnocytophaga</taxon>
    </lineage>
</organism>
<name>A0A1Z4BPZ1_9FLAO</name>
<gene>
    <name evidence="1" type="ORF">CBG49_09950</name>
</gene>
<evidence type="ECO:0000313" key="1">
    <source>
        <dbReference type="EMBL" id="ASF43365.1"/>
    </source>
</evidence>
<dbReference type="RefSeq" id="WP_088594370.1">
    <property type="nucleotide sequence ID" value="NZ_CP022022.1"/>
</dbReference>
<keyword evidence="2" id="KW-1185">Reference proteome</keyword>
<dbReference type="AlphaFoldDB" id="A0A1Z4BPZ1"/>
<dbReference type="InterPro" id="IPR024363">
    <property type="entry name" value="DUF3853"/>
</dbReference>
<protein>
    <recommendedName>
        <fullName evidence="3">DUF3853 domain-containing protein</fullName>
    </recommendedName>
</protein>
<accession>A0A1Z4BPZ1</accession>
<proteinExistence type="predicted"/>
<evidence type="ECO:0008006" key="3">
    <source>
        <dbReference type="Google" id="ProtNLM"/>
    </source>
</evidence>
<reference evidence="2" key="1">
    <citation type="submission" date="2017-06" db="EMBL/GenBank/DDBJ databases">
        <title>Complete genome sequence of Capnocytophaga sp. KCOM 1579 (=ChDC OS43) isolated from a human refractory periapical abscess lesion.</title>
        <authorList>
            <person name="Kook J.-K."/>
            <person name="Park S.-N."/>
            <person name="Lim Y.K."/>
            <person name="Roh H."/>
        </authorList>
    </citation>
    <scope>NUCLEOTIDE SEQUENCE [LARGE SCALE GENOMIC DNA]</scope>
    <source>
        <strain evidence="2">ChDC OS43</strain>
    </source>
</reference>
<dbReference type="Proteomes" id="UP000197007">
    <property type="component" value="Chromosome"/>
</dbReference>
<sequence>MSILNNNTPLWQLTVGEFLELQKTEIELALVTKSKRYEYGLKGLAKLLGCSRSTASKIKSSGILDEAICQNGKLIIIDKEKALELLKKSKE</sequence>
<dbReference type="KEGG" id="capn:CBG49_09950"/>
<dbReference type="Pfam" id="PF12964">
    <property type="entry name" value="DUF3853"/>
    <property type="match status" value="1"/>
</dbReference>